<evidence type="ECO:0000256" key="1">
    <source>
        <dbReference type="SAM" id="MobiDB-lite"/>
    </source>
</evidence>
<dbReference type="Proteomes" id="UP001345963">
    <property type="component" value="Unassembled WGS sequence"/>
</dbReference>
<sequence>MFGFKLGKNKQLILSKIVCSLAVQWKILQCEEVLTALFAPETQLEWDCSSPLPLIISPFLYPLGFSPCLSFPACSSQPPVYAEQPTAGEEGIREGTPIEP</sequence>
<keyword evidence="3" id="KW-1185">Reference proteome</keyword>
<dbReference type="EMBL" id="JAHUTI010019874">
    <property type="protein sequence ID" value="MED6238096.1"/>
    <property type="molecule type" value="Genomic_DNA"/>
</dbReference>
<organism evidence="2 3">
    <name type="scientific">Ataeniobius toweri</name>
    <dbReference type="NCBI Taxonomy" id="208326"/>
    <lineage>
        <taxon>Eukaryota</taxon>
        <taxon>Metazoa</taxon>
        <taxon>Chordata</taxon>
        <taxon>Craniata</taxon>
        <taxon>Vertebrata</taxon>
        <taxon>Euteleostomi</taxon>
        <taxon>Actinopterygii</taxon>
        <taxon>Neopterygii</taxon>
        <taxon>Teleostei</taxon>
        <taxon>Neoteleostei</taxon>
        <taxon>Acanthomorphata</taxon>
        <taxon>Ovalentaria</taxon>
        <taxon>Atherinomorphae</taxon>
        <taxon>Cyprinodontiformes</taxon>
        <taxon>Goodeidae</taxon>
        <taxon>Ataeniobius</taxon>
    </lineage>
</organism>
<accession>A0ABU7AJX6</accession>
<evidence type="ECO:0000313" key="3">
    <source>
        <dbReference type="Proteomes" id="UP001345963"/>
    </source>
</evidence>
<comment type="caution">
    <text evidence="2">The sequence shown here is derived from an EMBL/GenBank/DDBJ whole genome shotgun (WGS) entry which is preliminary data.</text>
</comment>
<protein>
    <submittedName>
        <fullName evidence="2">Uncharacterized protein</fullName>
    </submittedName>
</protein>
<evidence type="ECO:0000313" key="2">
    <source>
        <dbReference type="EMBL" id="MED6238096.1"/>
    </source>
</evidence>
<reference evidence="2 3" key="1">
    <citation type="submission" date="2021-07" db="EMBL/GenBank/DDBJ databases">
        <authorList>
            <person name="Palmer J.M."/>
        </authorList>
    </citation>
    <scope>NUCLEOTIDE SEQUENCE [LARGE SCALE GENOMIC DNA]</scope>
    <source>
        <strain evidence="2 3">AT_MEX2019</strain>
        <tissue evidence="2">Muscle</tissue>
    </source>
</reference>
<name>A0ABU7AJX6_9TELE</name>
<gene>
    <name evidence="2" type="ORF">ATANTOWER_008681</name>
</gene>
<feature type="region of interest" description="Disordered" evidence="1">
    <location>
        <begin position="81"/>
        <end position="100"/>
    </location>
</feature>
<proteinExistence type="predicted"/>